<protein>
    <submittedName>
        <fullName evidence="1">Uncharacterized protein</fullName>
    </submittedName>
</protein>
<proteinExistence type="predicted"/>
<dbReference type="Proteomes" id="UP001269402">
    <property type="component" value="Unassembled WGS sequence"/>
</dbReference>
<comment type="caution">
    <text evidence="1">The sequence shown here is derived from an EMBL/GenBank/DDBJ whole genome shotgun (WGS) entry which is preliminary data.</text>
</comment>
<gene>
    <name evidence="1" type="ORF">RJJ37_29645</name>
</gene>
<dbReference type="RefSeq" id="WP_310808697.1">
    <property type="nucleotide sequence ID" value="NZ_JAVLSH010000019.1"/>
</dbReference>
<organism evidence="1 2">
    <name type="scientific">Rhizobium redzepovicii</name>
    <dbReference type="NCBI Taxonomy" id="2867518"/>
    <lineage>
        <taxon>Bacteria</taxon>
        <taxon>Pseudomonadati</taxon>
        <taxon>Pseudomonadota</taxon>
        <taxon>Alphaproteobacteria</taxon>
        <taxon>Hyphomicrobiales</taxon>
        <taxon>Rhizobiaceae</taxon>
        <taxon>Rhizobium/Agrobacterium group</taxon>
        <taxon>Rhizobium</taxon>
    </lineage>
</organism>
<dbReference type="EMBL" id="JAVLSH010000019">
    <property type="protein sequence ID" value="MDR9763745.1"/>
    <property type="molecule type" value="Genomic_DNA"/>
</dbReference>
<dbReference type="AlphaFoldDB" id="A0AAW8P9P9"/>
<sequence>MADFNDHRSMMASARTYNKVISELKKAWLEAFGDELVVRGSAPTARFESMVDELRRRWARREDKERLIVALDLDGESDEKKSVEDFIDKLANDNVVRSVDDLTANQIFSAIYAVAFECGSEDALVELELDEFLRRVVRRIFDDNKIKGRINIGPNRHFPRLFQWLRDYASGTEWNDGIGLKIRNLSGRGRVAQYPTDPKLLKVVIDRGYL</sequence>
<name>A0AAW8P9P9_9HYPH</name>
<keyword evidence="2" id="KW-1185">Reference proteome</keyword>
<evidence type="ECO:0000313" key="1">
    <source>
        <dbReference type="EMBL" id="MDR9763745.1"/>
    </source>
</evidence>
<evidence type="ECO:0000313" key="2">
    <source>
        <dbReference type="Proteomes" id="UP001269402"/>
    </source>
</evidence>
<accession>A0AAW8P9P9</accession>
<reference evidence="2" key="1">
    <citation type="submission" date="2023-07" db="EMBL/GenBank/DDBJ databases">
        <title>Genomic characterization of faba bean (Vicia faba) microsymbionts in Mexican soils.</title>
        <authorList>
            <person name="Rivera Orduna F.N."/>
            <person name="Guevara-Luna J."/>
            <person name="Yan J."/>
            <person name="Arroyo-Herrera I."/>
            <person name="Li Y."/>
            <person name="Vasquez-Murrieta M.S."/>
            <person name="Wang E.T."/>
        </authorList>
    </citation>
    <scope>NUCLEOTIDE SEQUENCE [LARGE SCALE GENOMIC DNA]</scope>
    <source>
        <strain evidence="2">CH6</strain>
    </source>
</reference>